<keyword evidence="14" id="KW-1185">Reference proteome</keyword>
<protein>
    <recommendedName>
        <fullName evidence="2">ATP citrate synthase</fullName>
        <ecNumber evidence="2">2.3.3.8</ecNumber>
    </recommendedName>
</protein>
<dbReference type="OrthoDB" id="3261737at2759"/>
<evidence type="ECO:0000256" key="7">
    <source>
        <dbReference type="ARBA" id="ARBA00022840"/>
    </source>
</evidence>
<organism evidence="13 14">
    <name type="scientific">Cyanidiococcus yangmingshanensis</name>
    <dbReference type="NCBI Taxonomy" id="2690220"/>
    <lineage>
        <taxon>Eukaryota</taxon>
        <taxon>Rhodophyta</taxon>
        <taxon>Bangiophyceae</taxon>
        <taxon>Cyanidiales</taxon>
        <taxon>Cyanidiaceae</taxon>
        <taxon>Cyanidiococcus</taxon>
    </lineage>
</organism>
<dbReference type="InterPro" id="IPR056749">
    <property type="entry name" value="Citrate_synth_N"/>
</dbReference>
<name>A0A7J7IBX2_9RHOD</name>
<dbReference type="InterPro" id="IPR016102">
    <property type="entry name" value="Succinyl-CoA_synth-like"/>
</dbReference>
<evidence type="ECO:0000313" key="13">
    <source>
        <dbReference type="EMBL" id="KAF6000575.1"/>
    </source>
</evidence>
<keyword evidence="4" id="KW-0444">Lipid biosynthesis</keyword>
<dbReference type="GO" id="GO:0042709">
    <property type="term" value="C:succinate-CoA ligase complex"/>
    <property type="evidence" value="ECO:0007669"/>
    <property type="project" value="TreeGrafter"/>
</dbReference>
<keyword evidence="9" id="KW-0012">Acyltransferase</keyword>
<dbReference type="FunFam" id="3.40.50.261:FF:000008">
    <property type="entry name" value="ATP-citrate synthase alpha chain protein"/>
    <property type="match status" value="1"/>
</dbReference>
<dbReference type="Gene3D" id="3.30.470.110">
    <property type="match status" value="1"/>
</dbReference>
<gene>
    <name evidence="13" type="primary">ACLA-1</name>
    <name evidence="13" type="ORF">F1559_002147</name>
</gene>
<evidence type="ECO:0000313" key="14">
    <source>
        <dbReference type="Proteomes" id="UP000530660"/>
    </source>
</evidence>
<dbReference type="GO" id="GO:0016829">
    <property type="term" value="F:lyase activity"/>
    <property type="evidence" value="ECO:0007669"/>
    <property type="project" value="UniProtKB-KW"/>
</dbReference>
<sequence>MARKKIREYDAKRLLSHHLGRRLRAVQVTASRGLLQSVPEHPWLSTCRLVVKPDMLFGRRGKQNLVLLDADLSKAAGFSEDLIHTRGDIEVQGIWGRVSTCIVEPYIPHENEFYLSIQSVRQGNLIGFSCAGGMNVEDNWDRLRTVLVSPAASLQEHQVEDLLVDLKDENARNLLRPYLIKLYSVFEDLDFTFLEMNPLTIAPGPADDGLAMPEAQVWPLDLRAELDSYAAFKNARKWLDIQFPEPWGRSKWPQERLVANLDAKSSASLKLTVLNPRGRIWTMVAGGGASVIYSDTVVDLGYGDELANYAEYSGNPKPEETYLFARAILELATSEPDGKPRCLLIGGGIANFTDVAATFTGIVQALKDFAGKLQVARVKLLVRRGGPNYETGLRMMEQVGEELGIPVEVYGPDAHMTCIVTCGIEWITGEACAETSREPTTPRRRLRTPA</sequence>
<dbReference type="Gene3D" id="3.40.50.261">
    <property type="entry name" value="Succinyl-CoA synthetase domains"/>
    <property type="match status" value="1"/>
</dbReference>
<evidence type="ECO:0000259" key="12">
    <source>
        <dbReference type="Pfam" id="PF24948"/>
    </source>
</evidence>
<dbReference type="PANTHER" id="PTHR11815:SF10">
    <property type="entry name" value="SUCCINATE--COA LIGASE [GDP-FORMING] SUBUNIT BETA, MITOCHONDRIAL"/>
    <property type="match status" value="1"/>
</dbReference>
<dbReference type="AlphaFoldDB" id="A0A7J7IBX2"/>
<dbReference type="GO" id="GO:0003878">
    <property type="term" value="F:ATP citrate synthase activity"/>
    <property type="evidence" value="ECO:0007669"/>
    <property type="project" value="UniProtKB-EC"/>
</dbReference>
<evidence type="ECO:0000259" key="11">
    <source>
        <dbReference type="Pfam" id="PF16114"/>
    </source>
</evidence>
<dbReference type="EC" id="2.3.3.8" evidence="2"/>
<evidence type="ECO:0000256" key="3">
    <source>
        <dbReference type="ARBA" id="ARBA00022490"/>
    </source>
</evidence>
<proteinExistence type="predicted"/>
<dbReference type="PANTHER" id="PTHR11815">
    <property type="entry name" value="SUCCINYL-COA SYNTHETASE BETA CHAIN"/>
    <property type="match status" value="1"/>
</dbReference>
<dbReference type="SUPFAM" id="SSF56059">
    <property type="entry name" value="Glutathione synthetase ATP-binding domain-like"/>
    <property type="match status" value="1"/>
</dbReference>
<keyword evidence="6" id="KW-0547">Nucleotide-binding</keyword>
<evidence type="ECO:0000256" key="8">
    <source>
        <dbReference type="ARBA" id="ARBA00023098"/>
    </source>
</evidence>
<dbReference type="InterPro" id="IPR032263">
    <property type="entry name" value="Citrate-bd"/>
</dbReference>
<feature type="domain" description="ATP-citrate synthase citrate-binding" evidence="11">
    <location>
        <begin position="249"/>
        <end position="424"/>
    </location>
</feature>
<evidence type="ECO:0000256" key="2">
    <source>
        <dbReference type="ARBA" id="ARBA00012639"/>
    </source>
</evidence>
<evidence type="ECO:0000256" key="4">
    <source>
        <dbReference type="ARBA" id="ARBA00022516"/>
    </source>
</evidence>
<dbReference type="Pfam" id="PF16114">
    <property type="entry name" value="Citrate_bind"/>
    <property type="match status" value="1"/>
</dbReference>
<dbReference type="GO" id="GO:0005829">
    <property type="term" value="C:cytosol"/>
    <property type="evidence" value="ECO:0007669"/>
    <property type="project" value="TreeGrafter"/>
</dbReference>
<comment type="subcellular location">
    <subcellularLocation>
        <location evidence="1">Cytoplasm</location>
    </subcellularLocation>
</comment>
<keyword evidence="8" id="KW-0443">Lipid metabolism</keyword>
<keyword evidence="7" id="KW-0067">ATP-binding</keyword>
<evidence type="ECO:0000256" key="6">
    <source>
        <dbReference type="ARBA" id="ARBA00022741"/>
    </source>
</evidence>
<evidence type="ECO:0000256" key="9">
    <source>
        <dbReference type="ARBA" id="ARBA00023315"/>
    </source>
</evidence>
<reference evidence="13 14" key="1">
    <citation type="journal article" date="2020" name="J. Phycol.">
        <title>Comparative genome analysis reveals Cyanidiococcus gen. nov., a new extremophilic red algal genus sister to Cyanidioschyzon (Cyanidioschyzonaceae, Rhodophyta).</title>
        <authorList>
            <person name="Liu S.-L."/>
            <person name="Chiang Y.-R."/>
            <person name="Yoon H.S."/>
            <person name="Fu H.-Y."/>
        </authorList>
    </citation>
    <scope>NUCLEOTIDE SEQUENCE [LARGE SCALE GENOMIC DNA]</scope>
    <source>
        <strain evidence="13 14">THAL066</strain>
    </source>
</reference>
<dbReference type="GO" id="GO:0005524">
    <property type="term" value="F:ATP binding"/>
    <property type="evidence" value="ECO:0007669"/>
    <property type="project" value="UniProtKB-KW"/>
</dbReference>
<evidence type="ECO:0000256" key="5">
    <source>
        <dbReference type="ARBA" id="ARBA00022679"/>
    </source>
</evidence>
<dbReference type="EMBL" id="VWRR01000019">
    <property type="protein sequence ID" value="KAF6000575.1"/>
    <property type="molecule type" value="Genomic_DNA"/>
</dbReference>
<dbReference type="GO" id="GO:0006629">
    <property type="term" value="P:lipid metabolic process"/>
    <property type="evidence" value="ECO:0007669"/>
    <property type="project" value="UniProtKB-KW"/>
</dbReference>
<dbReference type="Pfam" id="PF24948">
    <property type="entry name" value="Citrate_synth_N"/>
    <property type="match status" value="1"/>
</dbReference>
<accession>A0A7J7IBX2</accession>
<evidence type="ECO:0000256" key="10">
    <source>
        <dbReference type="ARBA" id="ARBA00047593"/>
    </source>
</evidence>
<dbReference type="GO" id="GO:0006099">
    <property type="term" value="P:tricarboxylic acid cycle"/>
    <property type="evidence" value="ECO:0007669"/>
    <property type="project" value="TreeGrafter"/>
</dbReference>
<dbReference type="Proteomes" id="UP000530660">
    <property type="component" value="Unassembled WGS sequence"/>
</dbReference>
<comment type="caution">
    <text evidence="13">The sequence shown here is derived from an EMBL/GenBank/DDBJ whole genome shotgun (WGS) entry which is preliminary data.</text>
</comment>
<evidence type="ECO:0000256" key="1">
    <source>
        <dbReference type="ARBA" id="ARBA00004496"/>
    </source>
</evidence>
<keyword evidence="13" id="KW-0456">Lyase</keyword>
<feature type="domain" description="ATP-citrate synthase ATP-grasp" evidence="12">
    <location>
        <begin position="2"/>
        <end position="238"/>
    </location>
</feature>
<keyword evidence="5" id="KW-0808">Transferase</keyword>
<comment type="catalytic activity">
    <reaction evidence="10">
        <text>oxaloacetate + acetyl-CoA + ADP + phosphate = citrate + ATP + CoA</text>
        <dbReference type="Rhea" id="RHEA:21160"/>
        <dbReference type="ChEBI" id="CHEBI:16452"/>
        <dbReference type="ChEBI" id="CHEBI:16947"/>
        <dbReference type="ChEBI" id="CHEBI:30616"/>
        <dbReference type="ChEBI" id="CHEBI:43474"/>
        <dbReference type="ChEBI" id="CHEBI:57287"/>
        <dbReference type="ChEBI" id="CHEBI:57288"/>
        <dbReference type="ChEBI" id="CHEBI:456216"/>
        <dbReference type="EC" id="2.3.3.8"/>
    </reaction>
</comment>
<dbReference type="GO" id="GO:0006104">
    <property type="term" value="P:succinyl-CoA metabolic process"/>
    <property type="evidence" value="ECO:0007669"/>
    <property type="project" value="TreeGrafter"/>
</dbReference>
<dbReference type="SUPFAM" id="SSF52210">
    <property type="entry name" value="Succinyl-CoA synthetase domains"/>
    <property type="match status" value="1"/>
</dbReference>
<keyword evidence="3" id="KW-0963">Cytoplasm</keyword>
<dbReference type="GO" id="GO:0004775">
    <property type="term" value="F:succinate-CoA ligase (ADP-forming) activity"/>
    <property type="evidence" value="ECO:0007669"/>
    <property type="project" value="TreeGrafter"/>
</dbReference>